<dbReference type="RefSeq" id="WP_289268626.1">
    <property type="nucleotide sequence ID" value="NZ_OX365700.1"/>
</dbReference>
<sequence>MSATLLPDALYYPFHLCHPATLELMLKRYKAVHFRDYMAIQLTPLTGTTAYQDRMGDQFPDLVRAGRIVQGYHVSGPLTGEVAEAVDRDLSDATWRAMFHCALGEDRRFQRGLFDVAHGMTIGRRLVPGPAALLTLLEARWASQPLTLEAVRRLSRLPGSSDESYAYEYGLALVKTSAALHVTYRLALAHGLRPVTDSRSHHDLFARSLAREGLDLEHELLSPFG</sequence>
<reference evidence="1" key="1">
    <citation type="submission" date="2022-10" db="EMBL/GenBank/DDBJ databases">
        <authorList>
            <person name="Koch H."/>
        </authorList>
    </citation>
    <scope>NUCLEOTIDE SEQUENCE</scope>
    <source>
        <strain evidence="1">DNF</strain>
    </source>
</reference>
<proteinExistence type="predicted"/>
<keyword evidence="2" id="KW-1185">Reference proteome</keyword>
<evidence type="ECO:0000313" key="1">
    <source>
        <dbReference type="EMBL" id="CAI4031868.1"/>
    </source>
</evidence>
<dbReference type="KEGG" id="nti:DNFV4_02289"/>
<dbReference type="EMBL" id="OX365700">
    <property type="protein sequence ID" value="CAI4031868.1"/>
    <property type="molecule type" value="Genomic_DNA"/>
</dbReference>
<evidence type="ECO:0000313" key="2">
    <source>
        <dbReference type="Proteomes" id="UP001179121"/>
    </source>
</evidence>
<gene>
    <name evidence="1" type="ORF">DNFV4_02289</name>
</gene>
<name>A0AA86MZD3_9BACT</name>
<dbReference type="AlphaFoldDB" id="A0AA86MZD3"/>
<dbReference type="Proteomes" id="UP001179121">
    <property type="component" value="Chromosome"/>
</dbReference>
<protein>
    <submittedName>
        <fullName evidence="1">Uncharacterized protein</fullName>
    </submittedName>
</protein>
<accession>A0AA86MZD3</accession>
<organism evidence="1 2">
    <name type="scientific">Nitrospira tepida</name>
    <dbReference type="NCBI Taxonomy" id="2973512"/>
    <lineage>
        <taxon>Bacteria</taxon>
        <taxon>Pseudomonadati</taxon>
        <taxon>Nitrospirota</taxon>
        <taxon>Nitrospiria</taxon>
        <taxon>Nitrospirales</taxon>
        <taxon>Nitrospiraceae</taxon>
        <taxon>Nitrospira</taxon>
    </lineage>
</organism>